<dbReference type="AlphaFoldDB" id="A0A9J6AKZ4"/>
<dbReference type="EMBL" id="JACXVP010000002">
    <property type="protein sequence ID" value="KAG5625320.1"/>
    <property type="molecule type" value="Genomic_DNA"/>
</dbReference>
<accession>A0A9J6AKZ4</accession>
<name>A0A9J6AKZ4_SOLCO</name>
<organism evidence="1 2">
    <name type="scientific">Solanum commersonii</name>
    <name type="common">Commerson's wild potato</name>
    <name type="synonym">Commerson's nightshade</name>
    <dbReference type="NCBI Taxonomy" id="4109"/>
    <lineage>
        <taxon>Eukaryota</taxon>
        <taxon>Viridiplantae</taxon>
        <taxon>Streptophyta</taxon>
        <taxon>Embryophyta</taxon>
        <taxon>Tracheophyta</taxon>
        <taxon>Spermatophyta</taxon>
        <taxon>Magnoliopsida</taxon>
        <taxon>eudicotyledons</taxon>
        <taxon>Gunneridae</taxon>
        <taxon>Pentapetalae</taxon>
        <taxon>asterids</taxon>
        <taxon>lamiids</taxon>
        <taxon>Solanales</taxon>
        <taxon>Solanaceae</taxon>
        <taxon>Solanoideae</taxon>
        <taxon>Solaneae</taxon>
        <taxon>Solanum</taxon>
    </lineage>
</organism>
<proteinExistence type="predicted"/>
<reference evidence="1 2" key="1">
    <citation type="submission" date="2020-09" db="EMBL/GenBank/DDBJ databases">
        <title>De no assembly of potato wild relative species, Solanum commersonii.</title>
        <authorList>
            <person name="Cho K."/>
        </authorList>
    </citation>
    <scope>NUCLEOTIDE SEQUENCE [LARGE SCALE GENOMIC DNA]</scope>
    <source>
        <strain evidence="1">LZ3.2</strain>
        <tissue evidence="1">Leaf</tissue>
    </source>
</reference>
<protein>
    <submittedName>
        <fullName evidence="1">Uncharacterized protein</fullName>
    </submittedName>
</protein>
<evidence type="ECO:0000313" key="2">
    <source>
        <dbReference type="Proteomes" id="UP000824120"/>
    </source>
</evidence>
<evidence type="ECO:0000313" key="1">
    <source>
        <dbReference type="EMBL" id="KAG5625320.1"/>
    </source>
</evidence>
<keyword evidence="2" id="KW-1185">Reference proteome</keyword>
<comment type="caution">
    <text evidence="1">The sequence shown here is derived from an EMBL/GenBank/DDBJ whole genome shotgun (WGS) entry which is preliminary data.</text>
</comment>
<gene>
    <name evidence="1" type="ORF">H5410_010538</name>
</gene>
<sequence length="74" mass="8752">MFSIRLCSFEIKLVSSLGRFGHGLGLLEKEMVWECGLWLRLRLRLKSDQDQMWPPSKHSLQEVKLSYFLEPKTK</sequence>
<dbReference type="Proteomes" id="UP000824120">
    <property type="component" value="Chromosome 2"/>
</dbReference>